<comment type="catalytic activity">
    <reaction evidence="1">
        <text>Release of any N-terminal amino acid, including proline, that is linked to proline, even from a dipeptide or tripeptide.</text>
        <dbReference type="EC" id="3.4.11.9"/>
    </reaction>
</comment>
<dbReference type="Proteomes" id="UP000823635">
    <property type="component" value="Unassembled WGS sequence"/>
</dbReference>
<dbReference type="EMBL" id="JADINB010000034">
    <property type="protein sequence ID" value="MBO8428577.1"/>
    <property type="molecule type" value="Genomic_DNA"/>
</dbReference>
<comment type="cofactor">
    <cofactor evidence="2">
        <name>Mn(2+)</name>
        <dbReference type="ChEBI" id="CHEBI:29035"/>
    </cofactor>
</comment>
<evidence type="ECO:0000313" key="9">
    <source>
        <dbReference type="EMBL" id="MBO8428577.1"/>
    </source>
</evidence>
<sequence length="464" mass="51837">MFSKEIYSRRRTSLIRKVGNGVILLLGNSEAPCNYQSNTYKFRQDSSFLYFTGLASPDLALVMDAESGEQILFGNNADIDDIIWMGPQPTINDFAQSCGIEKALPFADLEIYVKAILSQGRRLHFLPPYRNHNKILLNALTSIPIPALKENSSLELVKAVVDLRLVKEECEIAEIEKACEIGYAMHYTVMKMAKPGVTEQTLYGIMEGIAHSQGAMTSFPTILSQNGETLHNHSHHQVLTEGRMMVIDAGAENEMNYCSDFTRTLPSGGRFTEQQKDIYRIVSTANNMGQSLSRPGVSYKDVHLNVCRLITRGLMNLGIMKGDADEAVANGAHALFMPHGLGHNMGLDVHDMEDLGEDYVGYDNQYTRSQQFGLSSLRMGKMLRAGNVVTVEPGIYFIPALIDKWKAEKTNCDFINFAELEKYRDFGGIRLEDDILITPSGCRRLGSKRLPITPEDVEEAMREN</sequence>
<keyword evidence="6" id="KW-0378">Hydrolase</keyword>
<gene>
    <name evidence="9" type="ORF">IAC68_01400</name>
</gene>
<keyword evidence="5" id="KW-0479">Metal-binding</keyword>
<dbReference type="PANTHER" id="PTHR43226">
    <property type="entry name" value="XAA-PRO AMINOPEPTIDASE 3"/>
    <property type="match status" value="1"/>
</dbReference>
<dbReference type="InterPro" id="IPR000994">
    <property type="entry name" value="Pept_M24"/>
</dbReference>
<name>A0A9D9DKG8_9BACT</name>
<evidence type="ECO:0000256" key="6">
    <source>
        <dbReference type="ARBA" id="ARBA00022801"/>
    </source>
</evidence>
<reference evidence="9" key="2">
    <citation type="journal article" date="2021" name="PeerJ">
        <title>Extensive microbial diversity within the chicken gut microbiome revealed by metagenomics and culture.</title>
        <authorList>
            <person name="Gilroy R."/>
            <person name="Ravi A."/>
            <person name="Getino M."/>
            <person name="Pursley I."/>
            <person name="Horton D.L."/>
            <person name="Alikhan N.F."/>
            <person name="Baker D."/>
            <person name="Gharbi K."/>
            <person name="Hall N."/>
            <person name="Watson M."/>
            <person name="Adriaenssens E.M."/>
            <person name="Foster-Nyarko E."/>
            <person name="Jarju S."/>
            <person name="Secka A."/>
            <person name="Antonio M."/>
            <person name="Oren A."/>
            <person name="Chaudhuri R.R."/>
            <person name="La Ragione R."/>
            <person name="Hildebrand F."/>
            <person name="Pallen M.J."/>
        </authorList>
    </citation>
    <scope>NUCLEOTIDE SEQUENCE</scope>
    <source>
        <strain evidence="9">15467</strain>
    </source>
</reference>
<dbReference type="InterPro" id="IPR029149">
    <property type="entry name" value="Creatin/AminoP/Spt16_N"/>
</dbReference>
<dbReference type="SUPFAM" id="SSF53092">
    <property type="entry name" value="Creatinase/prolidase N-terminal domain"/>
    <property type="match status" value="1"/>
</dbReference>
<keyword evidence="9" id="KW-0645">Protease</keyword>
<evidence type="ECO:0000313" key="10">
    <source>
        <dbReference type="Proteomes" id="UP000823635"/>
    </source>
</evidence>
<dbReference type="GO" id="GO:0030145">
    <property type="term" value="F:manganese ion binding"/>
    <property type="evidence" value="ECO:0007669"/>
    <property type="project" value="InterPro"/>
</dbReference>
<dbReference type="Pfam" id="PF00557">
    <property type="entry name" value="Peptidase_M24"/>
    <property type="match status" value="1"/>
</dbReference>
<dbReference type="Gene3D" id="3.90.230.10">
    <property type="entry name" value="Creatinase/methionine aminopeptidase superfamily"/>
    <property type="match status" value="1"/>
</dbReference>
<evidence type="ECO:0000259" key="8">
    <source>
        <dbReference type="SMART" id="SM01011"/>
    </source>
</evidence>
<keyword evidence="7" id="KW-0464">Manganese</keyword>
<dbReference type="GO" id="GO:0070006">
    <property type="term" value="F:metalloaminopeptidase activity"/>
    <property type="evidence" value="ECO:0007669"/>
    <property type="project" value="InterPro"/>
</dbReference>
<dbReference type="InterPro" id="IPR007865">
    <property type="entry name" value="Aminopep_P_N"/>
</dbReference>
<dbReference type="Gene3D" id="3.40.350.10">
    <property type="entry name" value="Creatinase/prolidase N-terminal domain"/>
    <property type="match status" value="1"/>
</dbReference>
<dbReference type="InterPro" id="IPR052433">
    <property type="entry name" value="X-Pro_dipept-like"/>
</dbReference>
<dbReference type="AlphaFoldDB" id="A0A9D9DKG8"/>
<dbReference type="GO" id="GO:0006508">
    <property type="term" value="P:proteolysis"/>
    <property type="evidence" value="ECO:0007669"/>
    <property type="project" value="TreeGrafter"/>
</dbReference>
<evidence type="ECO:0000256" key="1">
    <source>
        <dbReference type="ARBA" id="ARBA00001424"/>
    </source>
</evidence>
<proteinExistence type="inferred from homology"/>
<evidence type="ECO:0000256" key="3">
    <source>
        <dbReference type="ARBA" id="ARBA00008766"/>
    </source>
</evidence>
<accession>A0A9D9DKG8</accession>
<dbReference type="CDD" id="cd01087">
    <property type="entry name" value="Prolidase"/>
    <property type="match status" value="1"/>
</dbReference>
<comment type="similarity">
    <text evidence="3">Belongs to the peptidase M24B family.</text>
</comment>
<protein>
    <recommendedName>
        <fullName evidence="4">Xaa-Pro aminopeptidase</fullName>
        <ecNumber evidence="4">3.4.11.9</ecNumber>
    </recommendedName>
</protein>
<dbReference type="SUPFAM" id="SSF55920">
    <property type="entry name" value="Creatinase/aminopeptidase"/>
    <property type="match status" value="1"/>
</dbReference>
<dbReference type="EC" id="3.4.11.9" evidence="4"/>
<dbReference type="SMART" id="SM01011">
    <property type="entry name" value="AMP_N"/>
    <property type="match status" value="1"/>
</dbReference>
<dbReference type="GO" id="GO:0005829">
    <property type="term" value="C:cytosol"/>
    <property type="evidence" value="ECO:0007669"/>
    <property type="project" value="TreeGrafter"/>
</dbReference>
<evidence type="ECO:0000256" key="5">
    <source>
        <dbReference type="ARBA" id="ARBA00022723"/>
    </source>
</evidence>
<feature type="domain" description="Aminopeptidase P N-terminal" evidence="8">
    <location>
        <begin position="2"/>
        <end position="134"/>
    </location>
</feature>
<dbReference type="Pfam" id="PF05195">
    <property type="entry name" value="AMP_N"/>
    <property type="match status" value="1"/>
</dbReference>
<organism evidence="9 10">
    <name type="scientific">Candidatus Egerieousia excrementavium</name>
    <dbReference type="NCBI Taxonomy" id="2840778"/>
    <lineage>
        <taxon>Bacteria</taxon>
        <taxon>Pseudomonadati</taxon>
        <taxon>Bacteroidota</taxon>
        <taxon>Bacteroidia</taxon>
        <taxon>Bacteroidales</taxon>
        <taxon>Candidatus Egerieousia</taxon>
    </lineage>
</organism>
<evidence type="ECO:0000256" key="7">
    <source>
        <dbReference type="ARBA" id="ARBA00023211"/>
    </source>
</evidence>
<evidence type="ECO:0000256" key="4">
    <source>
        <dbReference type="ARBA" id="ARBA00012574"/>
    </source>
</evidence>
<dbReference type="PANTHER" id="PTHR43226:SF4">
    <property type="entry name" value="XAA-PRO AMINOPEPTIDASE 3"/>
    <property type="match status" value="1"/>
</dbReference>
<evidence type="ECO:0000256" key="2">
    <source>
        <dbReference type="ARBA" id="ARBA00001936"/>
    </source>
</evidence>
<reference evidence="9" key="1">
    <citation type="submission" date="2020-10" db="EMBL/GenBank/DDBJ databases">
        <authorList>
            <person name="Gilroy R."/>
        </authorList>
    </citation>
    <scope>NUCLEOTIDE SEQUENCE</scope>
    <source>
        <strain evidence="9">15467</strain>
    </source>
</reference>
<comment type="caution">
    <text evidence="9">The sequence shown here is derived from an EMBL/GenBank/DDBJ whole genome shotgun (WGS) entry which is preliminary data.</text>
</comment>
<keyword evidence="9" id="KW-0031">Aminopeptidase</keyword>
<dbReference type="InterPro" id="IPR036005">
    <property type="entry name" value="Creatinase/aminopeptidase-like"/>
</dbReference>